<dbReference type="InterPro" id="IPR049712">
    <property type="entry name" value="Poly_export"/>
</dbReference>
<dbReference type="OrthoDB" id="9808421at2"/>
<dbReference type="NCBIfam" id="TIGR03027">
    <property type="entry name" value="pepcterm_export"/>
    <property type="match status" value="1"/>
</dbReference>
<name>A0A0A0F4E1_9GAMM</name>
<dbReference type="PROSITE" id="PS51257">
    <property type="entry name" value="PROKAR_LIPOPROTEIN"/>
    <property type="match status" value="1"/>
</dbReference>
<dbReference type="InterPro" id="IPR003715">
    <property type="entry name" value="Poly_export_N"/>
</dbReference>
<comment type="caution">
    <text evidence="5">The sequence shown here is derived from an EMBL/GenBank/DDBJ whole genome shotgun (WGS) entry which is preliminary data.</text>
</comment>
<sequence length="204" mass="21451">MRLASALCAVGLSLVLAGCASAPSLMSGAPPSPVQPDDYQIGVDDIVQVSVWKNPELGVTGPVRPDGKISVPLVGDVVAGGRTPNDVAKDLQERLSAYVREPQVTVILTELRSHEYLSRVRVTGAVRQPVSIPYRQGMTVLDAVLAAGGVTEFAAPDRSSLHRKTGTGDHAYGVMLGNILESGDLTTNYKVAPGDVITVPERVL</sequence>
<dbReference type="Pfam" id="PF10531">
    <property type="entry name" value="SLBB"/>
    <property type="match status" value="1"/>
</dbReference>
<dbReference type="GO" id="GO:0015159">
    <property type="term" value="F:polysaccharide transmembrane transporter activity"/>
    <property type="evidence" value="ECO:0007669"/>
    <property type="project" value="InterPro"/>
</dbReference>
<evidence type="ECO:0000259" key="4">
    <source>
        <dbReference type="Pfam" id="PF10531"/>
    </source>
</evidence>
<gene>
    <name evidence="5" type="ORF">N800_08625</name>
</gene>
<evidence type="ECO:0000256" key="2">
    <source>
        <dbReference type="SAM" id="SignalP"/>
    </source>
</evidence>
<dbReference type="EMBL" id="AVPU01000001">
    <property type="protein sequence ID" value="KGM56257.1"/>
    <property type="molecule type" value="Genomic_DNA"/>
</dbReference>
<feature type="chain" id="PRO_5001969464" evidence="2">
    <location>
        <begin position="23"/>
        <end position="204"/>
    </location>
</feature>
<organism evidence="5 6">
    <name type="scientific">Lysobacter daejeonensis GH1-9</name>
    <dbReference type="NCBI Taxonomy" id="1385517"/>
    <lineage>
        <taxon>Bacteria</taxon>
        <taxon>Pseudomonadati</taxon>
        <taxon>Pseudomonadota</taxon>
        <taxon>Gammaproteobacteria</taxon>
        <taxon>Lysobacterales</taxon>
        <taxon>Lysobacteraceae</taxon>
        <taxon>Aerolutibacter</taxon>
    </lineage>
</organism>
<keyword evidence="1 2" id="KW-0732">Signal</keyword>
<feature type="signal peptide" evidence="2">
    <location>
        <begin position="1"/>
        <end position="22"/>
    </location>
</feature>
<evidence type="ECO:0000256" key="1">
    <source>
        <dbReference type="ARBA" id="ARBA00022729"/>
    </source>
</evidence>
<evidence type="ECO:0000313" key="6">
    <source>
        <dbReference type="Proteomes" id="UP000029998"/>
    </source>
</evidence>
<dbReference type="Gene3D" id="3.10.560.10">
    <property type="entry name" value="Outer membrane lipoprotein wza domain like"/>
    <property type="match status" value="1"/>
</dbReference>
<dbReference type="Proteomes" id="UP000029998">
    <property type="component" value="Unassembled WGS sequence"/>
</dbReference>
<feature type="domain" description="Polysaccharide export protein N-terminal" evidence="3">
    <location>
        <begin position="35"/>
        <end position="108"/>
    </location>
</feature>
<dbReference type="AlphaFoldDB" id="A0A0A0F4E1"/>
<dbReference type="eggNOG" id="COG1596">
    <property type="taxonomic scope" value="Bacteria"/>
</dbReference>
<dbReference type="Pfam" id="PF02563">
    <property type="entry name" value="Poly_export"/>
    <property type="match status" value="1"/>
</dbReference>
<evidence type="ECO:0000313" key="5">
    <source>
        <dbReference type="EMBL" id="KGM56257.1"/>
    </source>
</evidence>
<dbReference type="InterPro" id="IPR019554">
    <property type="entry name" value="Soluble_ligand-bd"/>
</dbReference>
<protein>
    <submittedName>
        <fullName evidence="5">Sugar ABC transporter substrate-binding protein</fullName>
    </submittedName>
</protein>
<accession>A0A0A0F4E1</accession>
<dbReference type="InterPro" id="IPR017477">
    <property type="entry name" value="PEP-CTERM_polysacc_export"/>
</dbReference>
<keyword evidence="6" id="KW-1185">Reference proteome</keyword>
<dbReference type="RefSeq" id="WP_156962810.1">
    <property type="nucleotide sequence ID" value="NZ_AVPU01000001.1"/>
</dbReference>
<dbReference type="PANTHER" id="PTHR33619">
    <property type="entry name" value="POLYSACCHARIDE EXPORT PROTEIN GFCE-RELATED"/>
    <property type="match status" value="1"/>
</dbReference>
<dbReference type="PANTHER" id="PTHR33619:SF3">
    <property type="entry name" value="POLYSACCHARIDE EXPORT PROTEIN GFCE-RELATED"/>
    <property type="match status" value="1"/>
</dbReference>
<evidence type="ECO:0000259" key="3">
    <source>
        <dbReference type="Pfam" id="PF02563"/>
    </source>
</evidence>
<dbReference type="STRING" id="1385517.N800_08625"/>
<feature type="domain" description="Soluble ligand binding" evidence="4">
    <location>
        <begin position="119"/>
        <end position="168"/>
    </location>
</feature>
<proteinExistence type="predicted"/>
<dbReference type="Gene3D" id="3.30.1950.10">
    <property type="entry name" value="wza like domain"/>
    <property type="match status" value="1"/>
</dbReference>
<reference evidence="5 6" key="1">
    <citation type="submission" date="2013-08" db="EMBL/GenBank/DDBJ databases">
        <title>Genome sequencing of Lysobacter.</title>
        <authorList>
            <person name="Zhang S."/>
            <person name="Wang G."/>
        </authorList>
    </citation>
    <scope>NUCLEOTIDE SEQUENCE [LARGE SCALE GENOMIC DNA]</scope>
    <source>
        <strain evidence="5 6">GH1-9</strain>
    </source>
</reference>